<proteinExistence type="predicted"/>
<feature type="transmembrane region" description="Helical" evidence="1">
    <location>
        <begin position="73"/>
        <end position="97"/>
    </location>
</feature>
<keyword evidence="1" id="KW-0812">Transmembrane</keyword>
<feature type="transmembrane region" description="Helical" evidence="1">
    <location>
        <begin position="109"/>
        <end position="130"/>
    </location>
</feature>
<dbReference type="AlphaFoldDB" id="A0A1J8Q563"/>
<protein>
    <submittedName>
        <fullName evidence="2">Uncharacterized protein</fullName>
    </submittedName>
</protein>
<keyword evidence="1" id="KW-1133">Transmembrane helix</keyword>
<reference evidence="2 3" key="1">
    <citation type="submission" date="2016-03" db="EMBL/GenBank/DDBJ databases">
        <title>Comparative genomics of the ectomycorrhizal sister species Rhizopogon vinicolor and Rhizopogon vesiculosus (Basidiomycota: Boletales) reveals a divergence of the mating type B locus.</title>
        <authorList>
            <person name="Mujic A.B."/>
            <person name="Kuo A."/>
            <person name="Tritt A."/>
            <person name="Lipzen A."/>
            <person name="Chen C."/>
            <person name="Johnson J."/>
            <person name="Sharma A."/>
            <person name="Barry K."/>
            <person name="Grigoriev I.V."/>
            <person name="Spatafora J.W."/>
        </authorList>
    </citation>
    <scope>NUCLEOTIDE SEQUENCE [LARGE SCALE GENOMIC DNA]</scope>
    <source>
        <strain evidence="2 3">AM-OR11-056</strain>
    </source>
</reference>
<keyword evidence="3" id="KW-1185">Reference proteome</keyword>
<feature type="transmembrane region" description="Helical" evidence="1">
    <location>
        <begin position="31"/>
        <end position="61"/>
    </location>
</feature>
<keyword evidence="1" id="KW-0472">Membrane</keyword>
<organism evidence="2 3">
    <name type="scientific">Rhizopogon vesiculosus</name>
    <dbReference type="NCBI Taxonomy" id="180088"/>
    <lineage>
        <taxon>Eukaryota</taxon>
        <taxon>Fungi</taxon>
        <taxon>Dikarya</taxon>
        <taxon>Basidiomycota</taxon>
        <taxon>Agaricomycotina</taxon>
        <taxon>Agaricomycetes</taxon>
        <taxon>Agaricomycetidae</taxon>
        <taxon>Boletales</taxon>
        <taxon>Suillineae</taxon>
        <taxon>Rhizopogonaceae</taxon>
        <taxon>Rhizopogon</taxon>
    </lineage>
</organism>
<sequence length="154" mass="16123">MASRVASSTMNLSTQLESPRLAQDLEDCRKVYLNVLVAFLTLHSITGSTSLAVVTLALMLYTISLHIAAAARAFCQLGVVIFAGLHAIPAVGIFAVASVELAFAVKSPTAAISISILCLLPAIVTVFWYIHASVSVDLSSESPAGVSRSNHIPA</sequence>
<gene>
    <name evidence="2" type="ORF">AZE42_00007</name>
</gene>
<dbReference type="OrthoDB" id="2688201at2759"/>
<evidence type="ECO:0000313" key="3">
    <source>
        <dbReference type="Proteomes" id="UP000183567"/>
    </source>
</evidence>
<evidence type="ECO:0000313" key="2">
    <source>
        <dbReference type="EMBL" id="OJA16173.1"/>
    </source>
</evidence>
<accession>A0A1J8Q563</accession>
<comment type="caution">
    <text evidence="2">The sequence shown here is derived from an EMBL/GenBank/DDBJ whole genome shotgun (WGS) entry which is preliminary data.</text>
</comment>
<dbReference type="EMBL" id="LVVM01002679">
    <property type="protein sequence ID" value="OJA16173.1"/>
    <property type="molecule type" value="Genomic_DNA"/>
</dbReference>
<evidence type="ECO:0000256" key="1">
    <source>
        <dbReference type="SAM" id="Phobius"/>
    </source>
</evidence>
<dbReference type="Proteomes" id="UP000183567">
    <property type="component" value="Unassembled WGS sequence"/>
</dbReference>
<name>A0A1J8Q563_9AGAM</name>